<keyword evidence="3" id="KW-0813">Transport</keyword>
<keyword evidence="9" id="KW-0472">Membrane</keyword>
<dbReference type="KEGG" id="mcos:GM418_22510"/>
<keyword evidence="6" id="KW-0812">Transmembrane</keyword>
<dbReference type="PROSITE" id="PS52015">
    <property type="entry name" value="TONB_CTD"/>
    <property type="match status" value="1"/>
</dbReference>
<proteinExistence type="inferred from homology"/>
<keyword evidence="12" id="KW-1185">Reference proteome</keyword>
<reference evidence="11 12" key="1">
    <citation type="submission" date="2019-11" db="EMBL/GenBank/DDBJ databases">
        <authorList>
            <person name="Zheng R.K."/>
            <person name="Sun C.M."/>
        </authorList>
    </citation>
    <scope>NUCLEOTIDE SEQUENCE [LARGE SCALE GENOMIC DNA]</scope>
    <source>
        <strain evidence="11 12">WC007</strain>
    </source>
</reference>
<dbReference type="InterPro" id="IPR051045">
    <property type="entry name" value="TonB-dependent_transducer"/>
</dbReference>
<evidence type="ECO:0000256" key="4">
    <source>
        <dbReference type="ARBA" id="ARBA00022475"/>
    </source>
</evidence>
<dbReference type="Gene3D" id="2.20.110.10">
    <property type="entry name" value="Histone H3 K4-specific methyltransferase SET7/9 N-terminal domain"/>
    <property type="match status" value="1"/>
</dbReference>
<dbReference type="GO" id="GO:0098797">
    <property type="term" value="C:plasma membrane protein complex"/>
    <property type="evidence" value="ECO:0007669"/>
    <property type="project" value="TreeGrafter"/>
</dbReference>
<dbReference type="InterPro" id="IPR037682">
    <property type="entry name" value="TonB_C"/>
</dbReference>
<comment type="similarity">
    <text evidence="2">Belongs to the TonB family.</text>
</comment>
<dbReference type="GO" id="GO:0031992">
    <property type="term" value="F:energy transducer activity"/>
    <property type="evidence" value="ECO:0007669"/>
    <property type="project" value="TreeGrafter"/>
</dbReference>
<evidence type="ECO:0000256" key="7">
    <source>
        <dbReference type="ARBA" id="ARBA00022927"/>
    </source>
</evidence>
<comment type="subcellular location">
    <subcellularLocation>
        <location evidence="1">Cell inner membrane</location>
        <topology evidence="1">Single-pass membrane protein</topology>
        <orientation evidence="1">Periplasmic side</orientation>
    </subcellularLocation>
</comment>
<dbReference type="PANTHER" id="PTHR33446:SF2">
    <property type="entry name" value="PROTEIN TONB"/>
    <property type="match status" value="1"/>
</dbReference>
<dbReference type="EMBL" id="CP046401">
    <property type="protein sequence ID" value="QGY46332.1"/>
    <property type="molecule type" value="Genomic_DNA"/>
</dbReference>
<protein>
    <submittedName>
        <fullName evidence="11">TonB family protein</fullName>
    </submittedName>
</protein>
<evidence type="ECO:0000256" key="8">
    <source>
        <dbReference type="ARBA" id="ARBA00022989"/>
    </source>
</evidence>
<keyword evidence="5" id="KW-0997">Cell inner membrane</keyword>
<dbReference type="Gene3D" id="3.30.1150.10">
    <property type="match status" value="1"/>
</dbReference>
<keyword evidence="4" id="KW-1003">Cell membrane</keyword>
<evidence type="ECO:0000256" key="3">
    <source>
        <dbReference type="ARBA" id="ARBA00022448"/>
    </source>
</evidence>
<dbReference type="Pfam" id="PF03544">
    <property type="entry name" value="TonB_C"/>
    <property type="match status" value="1"/>
</dbReference>
<dbReference type="Proteomes" id="UP000428260">
    <property type="component" value="Chromosome"/>
</dbReference>
<dbReference type="InterPro" id="IPR011652">
    <property type="entry name" value="MORN_2"/>
</dbReference>
<keyword evidence="8" id="KW-1133">Transmembrane helix</keyword>
<keyword evidence="7" id="KW-0653">Protein transport</keyword>
<gene>
    <name evidence="11" type="ORF">GM418_22510</name>
</gene>
<organism evidence="11 12">
    <name type="scientific">Maribellus comscasis</name>
    <dbReference type="NCBI Taxonomy" id="2681766"/>
    <lineage>
        <taxon>Bacteria</taxon>
        <taxon>Pseudomonadati</taxon>
        <taxon>Bacteroidota</taxon>
        <taxon>Bacteroidia</taxon>
        <taxon>Marinilabiliales</taxon>
        <taxon>Prolixibacteraceae</taxon>
        <taxon>Maribellus</taxon>
    </lineage>
</organism>
<name>A0A6I6K1M7_9BACT</name>
<sequence length="477" mass="54759">MKPRHFILFIFIHLSFLFLNSYPQVIVGNRVLKTEPHPSFEYKIIVKLYDIKSRGLVEQWTFINRAEEITPANFNQLLKEGKIIPDGKHLLFHPNLKVMLEENFSSGFKTGKIIGYYESGEVKFKGNQNLALNGKLTHYYKNGNLKKEENFKGGILSGKTISYFPNGNIKSKAEFQNLLLNGKYTSYHENDLVKRKATFEMGKAVHEKCFDESHEKIACKEFVVAPRFTEEKYNFKTELRKLDLHFHSGQTDTSYLEINLKVEPSGTVSLEGLNFGRKEELSPYLKQWLTELPRLKPATIDGNPIPCYLQLGVPVTGNKMLFESEPDSYTTTFRDFGTQENITTFHQEYRNLANEQVFIIVDNMPQFPGGEKALRNFISLNIRYPELAQKSRVQGKIYVTFVIDSKGRPGNVKISKSVHPLLDAEAIRVIKEMPDWKPGSQKGKPVNVSYTVPINFELTTSTQKSVPRYYRGTIISQ</sequence>
<accession>A0A6I6K1M7</accession>
<dbReference type="RefSeq" id="WP_158869469.1">
    <property type="nucleotide sequence ID" value="NZ_CP046401.1"/>
</dbReference>
<dbReference type="SUPFAM" id="SSF74653">
    <property type="entry name" value="TolA/TonB C-terminal domain"/>
    <property type="match status" value="1"/>
</dbReference>
<evidence type="ECO:0000256" key="2">
    <source>
        <dbReference type="ARBA" id="ARBA00006555"/>
    </source>
</evidence>
<evidence type="ECO:0000256" key="1">
    <source>
        <dbReference type="ARBA" id="ARBA00004383"/>
    </source>
</evidence>
<dbReference type="GO" id="GO:0055085">
    <property type="term" value="P:transmembrane transport"/>
    <property type="evidence" value="ECO:0007669"/>
    <property type="project" value="InterPro"/>
</dbReference>
<dbReference type="PANTHER" id="PTHR33446">
    <property type="entry name" value="PROTEIN TONB-RELATED"/>
    <property type="match status" value="1"/>
</dbReference>
<evidence type="ECO:0000313" key="12">
    <source>
        <dbReference type="Proteomes" id="UP000428260"/>
    </source>
</evidence>
<evidence type="ECO:0000313" key="11">
    <source>
        <dbReference type="EMBL" id="QGY46332.1"/>
    </source>
</evidence>
<evidence type="ECO:0000259" key="10">
    <source>
        <dbReference type="PROSITE" id="PS52015"/>
    </source>
</evidence>
<evidence type="ECO:0000256" key="6">
    <source>
        <dbReference type="ARBA" id="ARBA00022692"/>
    </source>
</evidence>
<dbReference type="GO" id="GO:0015031">
    <property type="term" value="P:protein transport"/>
    <property type="evidence" value="ECO:0007669"/>
    <property type="project" value="UniProtKB-KW"/>
</dbReference>
<dbReference type="AlphaFoldDB" id="A0A6I6K1M7"/>
<evidence type="ECO:0000256" key="5">
    <source>
        <dbReference type="ARBA" id="ARBA00022519"/>
    </source>
</evidence>
<dbReference type="Pfam" id="PF07661">
    <property type="entry name" value="MORN_2"/>
    <property type="match status" value="2"/>
</dbReference>
<evidence type="ECO:0000256" key="9">
    <source>
        <dbReference type="ARBA" id="ARBA00023136"/>
    </source>
</evidence>
<dbReference type="InterPro" id="IPR006260">
    <property type="entry name" value="TonB/TolA_C"/>
</dbReference>
<dbReference type="NCBIfam" id="TIGR01352">
    <property type="entry name" value="tonB_Cterm"/>
    <property type="match status" value="1"/>
</dbReference>
<feature type="domain" description="TonB C-terminal" evidence="10">
    <location>
        <begin position="369"/>
        <end position="465"/>
    </location>
</feature>
<dbReference type="SUPFAM" id="SSF82185">
    <property type="entry name" value="Histone H3 K4-specific methyltransferase SET7/9 N-terminal domain"/>
    <property type="match status" value="1"/>
</dbReference>